<proteinExistence type="predicted"/>
<dbReference type="PROSITE" id="PS00888">
    <property type="entry name" value="CNMP_BINDING_1"/>
    <property type="match status" value="1"/>
</dbReference>
<comment type="caution">
    <text evidence="3">The sequence shown here is derived from an EMBL/GenBank/DDBJ whole genome shotgun (WGS) entry which is preliminary data.</text>
</comment>
<dbReference type="InterPro" id="IPR018488">
    <property type="entry name" value="cNMP-bd_CS"/>
</dbReference>
<evidence type="ECO:0000259" key="2">
    <source>
        <dbReference type="PROSITE" id="PS50042"/>
    </source>
</evidence>
<dbReference type="Proteomes" id="UP001347796">
    <property type="component" value="Unassembled WGS sequence"/>
</dbReference>
<dbReference type="InterPro" id="IPR000595">
    <property type="entry name" value="cNMP-bd_dom"/>
</dbReference>
<dbReference type="CDD" id="cd00038">
    <property type="entry name" value="CAP_ED"/>
    <property type="match status" value="1"/>
</dbReference>
<dbReference type="Gene3D" id="2.60.120.10">
    <property type="entry name" value="Jelly Rolls"/>
    <property type="match status" value="2"/>
</dbReference>
<feature type="region of interest" description="Disordered" evidence="1">
    <location>
        <begin position="619"/>
        <end position="680"/>
    </location>
</feature>
<dbReference type="EMBL" id="JAZGQO010000002">
    <property type="protein sequence ID" value="KAK6191497.1"/>
    <property type="molecule type" value="Genomic_DNA"/>
</dbReference>
<dbReference type="SMART" id="SM00100">
    <property type="entry name" value="cNMP"/>
    <property type="match status" value="1"/>
</dbReference>
<dbReference type="AlphaFoldDB" id="A0AAN8K7G3"/>
<protein>
    <recommendedName>
        <fullName evidence="2">Cyclic nucleotide-binding domain-containing protein</fullName>
    </recommendedName>
</protein>
<gene>
    <name evidence="3" type="ORF">SNE40_003170</name>
</gene>
<dbReference type="InterPro" id="IPR018490">
    <property type="entry name" value="cNMP-bd_dom_sf"/>
</dbReference>
<dbReference type="PANTHER" id="PTHR23011">
    <property type="entry name" value="CYCLIC NUCLEOTIDE-BINDING DOMAIN CONTAINING PROTEIN"/>
    <property type="match status" value="1"/>
</dbReference>
<sequence>MAHLYDTVISLLIRPPEKRPDAEIEQILPWFRKKSDSFKYLHSEVLKDIVKNCEFMTCNKDSVVIRQGEKGDCFYIILTGSVSIHINTTLSDEEFSLVKKKQLDEEAAVLRDGPEIRPIDRTKYGNFLGVIEAGKSFGELALINNDCVRNASIISTEVCDLLVVRKDLYNRSLKSHQSQAFEEKQRFVNSLPLFHSMPFRYKNMMAMSLKKDIFKFEDLIVKQGTPVDGLIFIISGQVKVVMDPSQHRSQYPTHFPTHDIADLEKEKARDLLRKEMNLEKKRFTDKKVTTYQKRQTNQENKKHGNKHLELCLMGAIDIIGDLEMVLGLPTYSESIICTEQATVFILDQSNYDRLLEKRHPHSMNIMKDIVHNKLTLHFSRLSEETLPLFRFFLYTLDEKEKKEKLKNAPSIQQDKPAEFELRSDGIQKGPLINMYGPGSVFYLIRMRENKRRTRKLQSQKYSNSNKLSYLQVPDNNTARGPTIIEEEMPLEGVSPEHESQYAISLARNGMTDEFTDSILAGVGDMYAQAEAEYDWACSDSALTLLERRIQEWHNGFNEGTRANKRMVKLHRYQVEEEHKPRPGNKVVIRPREKTTVAFTSYRKEDDAQTEPANIKHSPRLLDINPSTINSTSDDEHDAQNNNNNDEEVFRTPKPLRPKTCPGFRKRLKKTKESKQYTKEEYQTLKEELKKRQKAYKSFLPNQRNDSIL</sequence>
<dbReference type="SUPFAM" id="SSF51206">
    <property type="entry name" value="cAMP-binding domain-like"/>
    <property type="match status" value="2"/>
</dbReference>
<name>A0AAN8K7G3_PATCE</name>
<accession>A0AAN8K7G3</accession>
<organism evidence="3 4">
    <name type="scientific">Patella caerulea</name>
    <name type="common">Rayed Mediterranean limpet</name>
    <dbReference type="NCBI Taxonomy" id="87958"/>
    <lineage>
        <taxon>Eukaryota</taxon>
        <taxon>Metazoa</taxon>
        <taxon>Spiralia</taxon>
        <taxon>Lophotrochozoa</taxon>
        <taxon>Mollusca</taxon>
        <taxon>Gastropoda</taxon>
        <taxon>Patellogastropoda</taxon>
        <taxon>Patelloidea</taxon>
        <taxon>Patellidae</taxon>
        <taxon>Patella</taxon>
    </lineage>
</organism>
<reference evidence="3 4" key="1">
    <citation type="submission" date="2024-01" db="EMBL/GenBank/DDBJ databases">
        <title>The genome of the rayed Mediterranean limpet Patella caerulea (Linnaeus, 1758).</title>
        <authorList>
            <person name="Anh-Thu Weber A."/>
            <person name="Halstead-Nussloch G."/>
        </authorList>
    </citation>
    <scope>NUCLEOTIDE SEQUENCE [LARGE SCALE GENOMIC DNA]</scope>
    <source>
        <strain evidence="3">AATW-2023a</strain>
        <tissue evidence="3">Whole specimen</tissue>
    </source>
</reference>
<feature type="domain" description="Cyclic nucleotide-binding" evidence="2">
    <location>
        <begin position="193"/>
        <end position="243"/>
    </location>
</feature>
<feature type="compositionally biased region" description="Basic and acidic residues" evidence="1">
    <location>
        <begin position="670"/>
        <end position="680"/>
    </location>
</feature>
<dbReference type="InterPro" id="IPR014710">
    <property type="entry name" value="RmlC-like_jellyroll"/>
</dbReference>
<evidence type="ECO:0000313" key="3">
    <source>
        <dbReference type="EMBL" id="KAK6191497.1"/>
    </source>
</evidence>
<feature type="domain" description="Cyclic nucleotide-binding" evidence="2">
    <location>
        <begin position="37"/>
        <end position="190"/>
    </location>
</feature>
<evidence type="ECO:0000256" key="1">
    <source>
        <dbReference type="SAM" id="MobiDB-lite"/>
    </source>
</evidence>
<dbReference type="PANTHER" id="PTHR23011:SF28">
    <property type="entry name" value="CYCLIC NUCLEOTIDE-BINDING DOMAIN CONTAINING PROTEIN"/>
    <property type="match status" value="1"/>
</dbReference>
<dbReference type="PRINTS" id="PR00103">
    <property type="entry name" value="CAMPKINASE"/>
</dbReference>
<dbReference type="PROSITE" id="PS50042">
    <property type="entry name" value="CNMP_BINDING_3"/>
    <property type="match status" value="2"/>
</dbReference>
<keyword evidence="4" id="KW-1185">Reference proteome</keyword>
<evidence type="ECO:0000313" key="4">
    <source>
        <dbReference type="Proteomes" id="UP001347796"/>
    </source>
</evidence>